<dbReference type="Pfam" id="PF21974">
    <property type="entry name" value="SPN1_m3Gcap_bd"/>
    <property type="match status" value="1"/>
</dbReference>
<reference evidence="12" key="1">
    <citation type="submission" date="2022-11" db="UniProtKB">
        <authorList>
            <consortium name="WormBaseParasite"/>
        </authorList>
    </citation>
    <scope>IDENTIFICATION</scope>
</reference>
<dbReference type="Gene3D" id="3.30.470.30">
    <property type="entry name" value="DNA ligase/mRNA capping enzyme"/>
    <property type="match status" value="1"/>
</dbReference>
<dbReference type="CDD" id="cd09232">
    <property type="entry name" value="Snurportin-1_C"/>
    <property type="match status" value="1"/>
</dbReference>
<evidence type="ECO:0000313" key="12">
    <source>
        <dbReference type="WBParaSite" id="nRc.2.0.1.t16963-RA"/>
    </source>
</evidence>
<dbReference type="GO" id="GO:0005634">
    <property type="term" value="C:nucleus"/>
    <property type="evidence" value="ECO:0007669"/>
    <property type="project" value="UniProtKB-SubCell"/>
</dbReference>
<sequence>MLSEWLVDVPVNFATQWFMVLSPLGRRSLIVASNCYTRCFAKNGYCRMGFQSLLPGGGSKARYSQNETILDCIFCEKTKTFYMLDCIQWAAHQIGENEFEFRHFWLQSRIEELDLDRITDKNQIDGLLFYCNEAFYVPGLTPLIGWLKPFMVREILNVQNLPDKFWPPTAGPNKDHESTTAEFIEDFNAKIAAEVVKKKDSPMNGQEKMKE</sequence>
<evidence type="ECO:0000256" key="7">
    <source>
        <dbReference type="ARBA" id="ARBA00022490"/>
    </source>
</evidence>
<feature type="domain" description="Snurportin-1 m3G cap-binding" evidence="10">
    <location>
        <begin position="1"/>
        <end position="123"/>
    </location>
</feature>
<dbReference type="GO" id="GO:0003723">
    <property type="term" value="F:RNA binding"/>
    <property type="evidence" value="ECO:0007669"/>
    <property type="project" value="UniProtKB-KW"/>
</dbReference>
<organism evidence="11 12">
    <name type="scientific">Romanomermis culicivorax</name>
    <name type="common">Nematode worm</name>
    <dbReference type="NCBI Taxonomy" id="13658"/>
    <lineage>
        <taxon>Eukaryota</taxon>
        <taxon>Metazoa</taxon>
        <taxon>Ecdysozoa</taxon>
        <taxon>Nematoda</taxon>
        <taxon>Enoplea</taxon>
        <taxon>Dorylaimia</taxon>
        <taxon>Mermithida</taxon>
        <taxon>Mermithoidea</taxon>
        <taxon>Mermithidae</taxon>
        <taxon>Romanomermis</taxon>
    </lineage>
</organism>
<dbReference type="GO" id="GO:0061015">
    <property type="term" value="P:snRNA import into nucleus"/>
    <property type="evidence" value="ECO:0007669"/>
    <property type="project" value="InterPro"/>
</dbReference>
<keyword evidence="8" id="KW-0694">RNA-binding</keyword>
<dbReference type="Proteomes" id="UP000887565">
    <property type="component" value="Unplaced"/>
</dbReference>
<dbReference type="AlphaFoldDB" id="A0A915IRY6"/>
<dbReference type="PANTHER" id="PTHR13403:SF6">
    <property type="entry name" value="SNURPORTIN-1"/>
    <property type="match status" value="1"/>
</dbReference>
<dbReference type="SUPFAM" id="SSF56091">
    <property type="entry name" value="DNA ligase/mRNA capping enzyme, catalytic domain"/>
    <property type="match status" value="1"/>
</dbReference>
<accession>A0A915IRY6</accession>
<evidence type="ECO:0000256" key="9">
    <source>
        <dbReference type="ARBA" id="ARBA00023242"/>
    </source>
</evidence>
<keyword evidence="6" id="KW-0813">Transport</keyword>
<evidence type="ECO:0000256" key="6">
    <source>
        <dbReference type="ARBA" id="ARBA00022448"/>
    </source>
</evidence>
<keyword evidence="7" id="KW-0963">Cytoplasm</keyword>
<dbReference type="InterPro" id="IPR017336">
    <property type="entry name" value="Snurportin-1"/>
</dbReference>
<evidence type="ECO:0000256" key="4">
    <source>
        <dbReference type="ARBA" id="ARBA00007540"/>
    </source>
</evidence>
<evidence type="ECO:0000256" key="8">
    <source>
        <dbReference type="ARBA" id="ARBA00022884"/>
    </source>
</evidence>
<name>A0A915IRY6_ROMCU</name>
<evidence type="ECO:0000256" key="1">
    <source>
        <dbReference type="ARBA" id="ARBA00003975"/>
    </source>
</evidence>
<comment type="similarity">
    <text evidence="4">Belongs to the snurportin family.</text>
</comment>
<evidence type="ECO:0000256" key="2">
    <source>
        <dbReference type="ARBA" id="ARBA00004123"/>
    </source>
</evidence>
<comment type="subcellular location">
    <subcellularLocation>
        <location evidence="3">Cytoplasm</location>
    </subcellularLocation>
    <subcellularLocation>
        <location evidence="2">Nucleus</location>
    </subcellularLocation>
</comment>
<protein>
    <recommendedName>
        <fullName evidence="5">Snurportin-1</fullName>
    </recommendedName>
</protein>
<evidence type="ECO:0000256" key="5">
    <source>
        <dbReference type="ARBA" id="ARBA00016034"/>
    </source>
</evidence>
<dbReference type="InterPro" id="IPR047857">
    <property type="entry name" value="Snurportin1_C"/>
</dbReference>
<dbReference type="PANTHER" id="PTHR13403">
    <property type="entry name" value="SNURPORTIN1 RNUT1 PROTEIN RNA, U TRANSPORTER 1"/>
    <property type="match status" value="1"/>
</dbReference>
<proteinExistence type="inferred from homology"/>
<keyword evidence="9" id="KW-0539">Nucleus</keyword>
<dbReference type="WBParaSite" id="nRc.2.0.1.t16963-RA">
    <property type="protein sequence ID" value="nRc.2.0.1.t16963-RA"/>
    <property type="gene ID" value="nRc.2.0.1.g16963"/>
</dbReference>
<evidence type="ECO:0000256" key="3">
    <source>
        <dbReference type="ARBA" id="ARBA00004496"/>
    </source>
</evidence>
<comment type="function">
    <text evidence="1">Functions as an U snRNP-specific nuclear import adapter. Involved in the trimethylguanosine (m3G)-cap-dependent nuclear import of U snRNPs. Binds specifically to the terminal m3G-cap U snRNAs.</text>
</comment>
<evidence type="ECO:0000313" key="11">
    <source>
        <dbReference type="Proteomes" id="UP000887565"/>
    </source>
</evidence>
<keyword evidence="11" id="KW-1185">Reference proteome</keyword>
<dbReference type="GO" id="GO:0005737">
    <property type="term" value="C:cytoplasm"/>
    <property type="evidence" value="ECO:0007669"/>
    <property type="project" value="UniProtKB-SubCell"/>
</dbReference>
<evidence type="ECO:0000259" key="10">
    <source>
        <dbReference type="Pfam" id="PF21974"/>
    </source>
</evidence>